<name>A0A9X0YIN0_9FLAO</name>
<keyword evidence="1" id="KW-0418">Kinase</keyword>
<dbReference type="GO" id="GO:0016301">
    <property type="term" value="F:kinase activity"/>
    <property type="evidence" value="ECO:0007669"/>
    <property type="project" value="UniProtKB-KW"/>
</dbReference>
<dbReference type="InterPro" id="IPR047765">
    <property type="entry name" value="GHMP_GYDIA-like"/>
</dbReference>
<evidence type="ECO:0000313" key="3">
    <source>
        <dbReference type="Proteomes" id="UP001138672"/>
    </source>
</evidence>
<keyword evidence="4" id="KW-1185">Reference proteome</keyword>
<sequence length="301" mass="33915">MNRFYSHGKLLITAEYLVLNGAEALALPTKFGQSLIVENNQTSVLNWQSFDHENTVWLDVQFFLKNGKLESETTNEITDRLASILNTARSMNSEFLKHHIGYTIKTHLDFPNNWGLGTSSTLINNIANWADINPYKLLELTFGGSGYDIACASNNTPITYTLHETSPIVKPVTFHPEFYKHIYFVHLNQKQNSREGIAHYKANTADKSKAIAAINTITEALMNCDDLNAFNSLIEMHEAIISDVIKLQPVKTVLFPDFNGSIKSLGAWGGDFVMVCSKDNPTPYFKEKGYHTILPYQDMIL</sequence>
<dbReference type="Proteomes" id="UP001138672">
    <property type="component" value="Unassembled WGS sequence"/>
</dbReference>
<dbReference type="EMBL" id="JAUSUU010000001">
    <property type="protein sequence ID" value="MDQ0333976.1"/>
    <property type="molecule type" value="Genomic_DNA"/>
</dbReference>
<dbReference type="RefSeq" id="WP_057782384.1">
    <property type="nucleotide sequence ID" value="NZ_JAGGJQ010000002.1"/>
</dbReference>
<proteinExistence type="predicted"/>
<keyword evidence="1" id="KW-0808">Transferase</keyword>
<gene>
    <name evidence="1" type="ORF">J2Z56_001105</name>
    <name evidence="2" type="ORF">J2Z57_000398</name>
</gene>
<dbReference type="Gene3D" id="3.30.230.10">
    <property type="match status" value="1"/>
</dbReference>
<dbReference type="InterPro" id="IPR020568">
    <property type="entry name" value="Ribosomal_Su5_D2-typ_SF"/>
</dbReference>
<evidence type="ECO:0000313" key="1">
    <source>
        <dbReference type="EMBL" id="MBP1839199.1"/>
    </source>
</evidence>
<accession>A0A9X0YIN0</accession>
<dbReference type="OrthoDB" id="5288719at2"/>
<protein>
    <submittedName>
        <fullName evidence="1">Mevalonate kinase</fullName>
    </submittedName>
</protein>
<dbReference type="EMBL" id="JAGGJQ010000002">
    <property type="protein sequence ID" value="MBP1839199.1"/>
    <property type="molecule type" value="Genomic_DNA"/>
</dbReference>
<evidence type="ECO:0000313" key="4">
    <source>
        <dbReference type="Proteomes" id="UP001231587"/>
    </source>
</evidence>
<evidence type="ECO:0000313" key="2">
    <source>
        <dbReference type="EMBL" id="MDQ0333976.1"/>
    </source>
</evidence>
<dbReference type="NCBIfam" id="NF040656">
    <property type="entry name" value="GHMP_GYDIA"/>
    <property type="match status" value="1"/>
</dbReference>
<dbReference type="SUPFAM" id="SSF54211">
    <property type="entry name" value="Ribosomal protein S5 domain 2-like"/>
    <property type="match status" value="1"/>
</dbReference>
<organism evidence="1 3">
    <name type="scientific">Formosa algae</name>
    <dbReference type="NCBI Taxonomy" id="225843"/>
    <lineage>
        <taxon>Bacteria</taxon>
        <taxon>Pseudomonadati</taxon>
        <taxon>Bacteroidota</taxon>
        <taxon>Flavobacteriia</taxon>
        <taxon>Flavobacteriales</taxon>
        <taxon>Flavobacteriaceae</taxon>
        <taxon>Formosa</taxon>
    </lineage>
</organism>
<comment type="caution">
    <text evidence="1">The sequence shown here is derived from an EMBL/GenBank/DDBJ whole genome shotgun (WGS) entry which is preliminary data.</text>
</comment>
<dbReference type="AlphaFoldDB" id="A0A9X0YIN0"/>
<dbReference type="InterPro" id="IPR014721">
    <property type="entry name" value="Ribsml_uS5_D2-typ_fold_subgr"/>
</dbReference>
<dbReference type="Proteomes" id="UP001231587">
    <property type="component" value="Unassembled WGS sequence"/>
</dbReference>
<reference evidence="1" key="1">
    <citation type="submission" date="2021-03" db="EMBL/GenBank/DDBJ databases">
        <title>Genomic Encyclopedia of Type Strains, Phase IV (KMG-IV): sequencing the most valuable type-strain genomes for metagenomic binning, comparative biology and taxonomic classification.</title>
        <authorList>
            <person name="Goeker M."/>
        </authorList>
    </citation>
    <scope>NUCLEOTIDE SEQUENCE</scope>
    <source>
        <strain evidence="1">DSM 15523</strain>
        <strain evidence="2 4">DSM 16476</strain>
    </source>
</reference>